<dbReference type="EMBL" id="BMXK01000002">
    <property type="protein sequence ID" value="GHD00847.1"/>
    <property type="molecule type" value="Genomic_DNA"/>
</dbReference>
<evidence type="ECO:0000313" key="4">
    <source>
        <dbReference type="Proteomes" id="UP000642819"/>
    </source>
</evidence>
<feature type="transmembrane region" description="Helical" evidence="1">
    <location>
        <begin position="147"/>
        <end position="173"/>
    </location>
</feature>
<sequence length="344" mass="36532">MTHHPYVPPPQAPRPGALPLRFLGLGDYFEGLFRVIGRGPMATLLLPIVTQTVGTVAVLLGMGVVFSDVLFFMSSGLDSTPPPVPTPGQLFGGLAVFLIGLAVAFLGQVAASGFSTITTVRAATNQRTSLADAWSLFRPRTGRFLGLYLLILYPIGIAFFLAGTAIVTGWFMLLFRALENGIAGGGLWVLPLVGFALLAVGIWLGIKLSAAPSALAAEDISATEAIRRSWRLTRAQWWRVLGIQLLFGLLISAITAALTTPIEVVTGFSDFWTGEAAFTALVFTGLVVSSVITAGGSALQLVVTATIYTDLRFRKDQLHEAIRADLAAGRVQPLPRAERPDGTA</sequence>
<keyword evidence="1" id="KW-0472">Membrane</keyword>
<feature type="transmembrane region" description="Helical" evidence="1">
    <location>
        <begin position="278"/>
        <end position="308"/>
    </location>
</feature>
<feature type="transmembrane region" description="Helical" evidence="1">
    <location>
        <begin position="90"/>
        <end position="111"/>
    </location>
</feature>
<feature type="transmembrane region" description="Helical" evidence="1">
    <location>
        <begin position="185"/>
        <end position="206"/>
    </location>
</feature>
<accession>A0ABQ3GC07</accession>
<organism evidence="3 4">
    <name type="scientific">Zhihengliuella salsuginis</name>
    <dbReference type="NCBI Taxonomy" id="578222"/>
    <lineage>
        <taxon>Bacteria</taxon>
        <taxon>Bacillati</taxon>
        <taxon>Actinomycetota</taxon>
        <taxon>Actinomycetes</taxon>
        <taxon>Micrococcales</taxon>
        <taxon>Micrococcaceae</taxon>
        <taxon>Zhihengliuella</taxon>
    </lineage>
</organism>
<feature type="transmembrane region" description="Helical" evidence="1">
    <location>
        <begin position="44"/>
        <end position="70"/>
    </location>
</feature>
<protein>
    <recommendedName>
        <fullName evidence="2">DUF7847 domain-containing protein</fullName>
    </recommendedName>
</protein>
<name>A0ABQ3GC07_9MICC</name>
<evidence type="ECO:0000313" key="3">
    <source>
        <dbReference type="EMBL" id="GHD00847.1"/>
    </source>
</evidence>
<keyword evidence="4" id="KW-1185">Reference proteome</keyword>
<gene>
    <name evidence="3" type="ORF">GCM10008096_04250</name>
</gene>
<evidence type="ECO:0000256" key="1">
    <source>
        <dbReference type="SAM" id="Phobius"/>
    </source>
</evidence>
<dbReference type="Pfam" id="PF25231">
    <property type="entry name" value="DUF7847"/>
    <property type="match status" value="1"/>
</dbReference>
<feature type="domain" description="DUF7847" evidence="2">
    <location>
        <begin position="66"/>
        <end position="310"/>
    </location>
</feature>
<proteinExistence type="predicted"/>
<reference evidence="4" key="1">
    <citation type="journal article" date="2019" name="Int. J. Syst. Evol. Microbiol.">
        <title>The Global Catalogue of Microorganisms (GCM) 10K type strain sequencing project: providing services to taxonomists for standard genome sequencing and annotation.</title>
        <authorList>
            <consortium name="The Broad Institute Genomics Platform"/>
            <consortium name="The Broad Institute Genome Sequencing Center for Infectious Disease"/>
            <person name="Wu L."/>
            <person name="Ma J."/>
        </authorList>
    </citation>
    <scope>NUCLEOTIDE SEQUENCE [LARGE SCALE GENOMIC DNA]</scope>
    <source>
        <strain evidence="4">KCTC 19466</strain>
    </source>
</reference>
<dbReference type="RefSeq" id="WP_189348481.1">
    <property type="nucleotide sequence ID" value="NZ_BMXK01000002.1"/>
</dbReference>
<keyword evidence="1" id="KW-1133">Transmembrane helix</keyword>
<dbReference type="InterPro" id="IPR057169">
    <property type="entry name" value="DUF7847"/>
</dbReference>
<comment type="caution">
    <text evidence="3">The sequence shown here is derived from an EMBL/GenBank/DDBJ whole genome shotgun (WGS) entry which is preliminary data.</text>
</comment>
<feature type="transmembrane region" description="Helical" evidence="1">
    <location>
        <begin position="237"/>
        <end position="258"/>
    </location>
</feature>
<evidence type="ECO:0000259" key="2">
    <source>
        <dbReference type="Pfam" id="PF25231"/>
    </source>
</evidence>
<keyword evidence="1" id="KW-0812">Transmembrane</keyword>
<dbReference type="Proteomes" id="UP000642819">
    <property type="component" value="Unassembled WGS sequence"/>
</dbReference>